<name>A0A915K417_ROMCU</name>
<dbReference type="WBParaSite" id="nRc.2.0.1.t33446-RA">
    <property type="protein sequence ID" value="nRc.2.0.1.t33446-RA"/>
    <property type="gene ID" value="nRc.2.0.1.g33446"/>
</dbReference>
<proteinExistence type="predicted"/>
<dbReference type="Proteomes" id="UP000887565">
    <property type="component" value="Unplaced"/>
</dbReference>
<protein>
    <submittedName>
        <fullName evidence="2">Uncharacterized protein</fullName>
    </submittedName>
</protein>
<reference evidence="2" key="1">
    <citation type="submission" date="2022-11" db="UniProtKB">
        <authorList>
            <consortium name="WormBaseParasite"/>
        </authorList>
    </citation>
    <scope>IDENTIFICATION</scope>
</reference>
<sequence length="113" mass="13470">MVTDYFLIGYIAVLNLERIEIREPYLTSTIECLLNGLRNEEDLDEVHAKLLEAARDIERLIPLLRYYLAQEEPRDELAKNRFWLERERINRDLEESLRNFSMINIVLETSQTA</sequence>
<keyword evidence="1" id="KW-1185">Reference proteome</keyword>
<evidence type="ECO:0000313" key="2">
    <source>
        <dbReference type="WBParaSite" id="nRc.2.0.1.t33446-RA"/>
    </source>
</evidence>
<dbReference type="AlphaFoldDB" id="A0A915K417"/>
<accession>A0A915K417</accession>
<organism evidence="1 2">
    <name type="scientific">Romanomermis culicivorax</name>
    <name type="common">Nematode worm</name>
    <dbReference type="NCBI Taxonomy" id="13658"/>
    <lineage>
        <taxon>Eukaryota</taxon>
        <taxon>Metazoa</taxon>
        <taxon>Ecdysozoa</taxon>
        <taxon>Nematoda</taxon>
        <taxon>Enoplea</taxon>
        <taxon>Dorylaimia</taxon>
        <taxon>Mermithida</taxon>
        <taxon>Mermithoidea</taxon>
        <taxon>Mermithidae</taxon>
        <taxon>Romanomermis</taxon>
    </lineage>
</organism>
<evidence type="ECO:0000313" key="1">
    <source>
        <dbReference type="Proteomes" id="UP000887565"/>
    </source>
</evidence>